<dbReference type="Gene3D" id="4.10.240.10">
    <property type="entry name" value="Zn(2)-C6 fungal-type DNA-binding domain"/>
    <property type="match status" value="1"/>
</dbReference>
<protein>
    <recommendedName>
        <fullName evidence="2">Zn(2)-C6 fungal-type domain-containing protein</fullName>
    </recommendedName>
</protein>
<proteinExistence type="predicted"/>
<dbReference type="GO" id="GO:0008270">
    <property type="term" value="F:zinc ion binding"/>
    <property type="evidence" value="ECO:0007669"/>
    <property type="project" value="InterPro"/>
</dbReference>
<feature type="domain" description="Zn(2)-C6 fungal-type" evidence="2">
    <location>
        <begin position="11"/>
        <end position="41"/>
    </location>
</feature>
<dbReference type="AlphaFoldDB" id="A0A5C3QM52"/>
<evidence type="ECO:0000313" key="4">
    <source>
        <dbReference type="Proteomes" id="UP000305067"/>
    </source>
</evidence>
<dbReference type="SUPFAM" id="SSF57701">
    <property type="entry name" value="Zn2/Cys6 DNA-binding domain"/>
    <property type="match status" value="1"/>
</dbReference>
<name>A0A5C3QM52_9AGAR</name>
<evidence type="ECO:0000313" key="3">
    <source>
        <dbReference type="EMBL" id="TFL02418.1"/>
    </source>
</evidence>
<dbReference type="SMART" id="SM00066">
    <property type="entry name" value="GAL4"/>
    <property type="match status" value="1"/>
</dbReference>
<reference evidence="3 4" key="1">
    <citation type="journal article" date="2019" name="Nat. Ecol. Evol.">
        <title>Megaphylogeny resolves global patterns of mushroom evolution.</title>
        <authorList>
            <person name="Varga T."/>
            <person name="Krizsan K."/>
            <person name="Foldi C."/>
            <person name="Dima B."/>
            <person name="Sanchez-Garcia M."/>
            <person name="Sanchez-Ramirez S."/>
            <person name="Szollosi G.J."/>
            <person name="Szarkandi J.G."/>
            <person name="Papp V."/>
            <person name="Albert L."/>
            <person name="Andreopoulos W."/>
            <person name="Angelini C."/>
            <person name="Antonin V."/>
            <person name="Barry K.W."/>
            <person name="Bougher N.L."/>
            <person name="Buchanan P."/>
            <person name="Buyck B."/>
            <person name="Bense V."/>
            <person name="Catcheside P."/>
            <person name="Chovatia M."/>
            <person name="Cooper J."/>
            <person name="Damon W."/>
            <person name="Desjardin D."/>
            <person name="Finy P."/>
            <person name="Geml J."/>
            <person name="Haridas S."/>
            <person name="Hughes K."/>
            <person name="Justo A."/>
            <person name="Karasinski D."/>
            <person name="Kautmanova I."/>
            <person name="Kiss B."/>
            <person name="Kocsube S."/>
            <person name="Kotiranta H."/>
            <person name="LaButti K.M."/>
            <person name="Lechner B.E."/>
            <person name="Liimatainen K."/>
            <person name="Lipzen A."/>
            <person name="Lukacs Z."/>
            <person name="Mihaltcheva S."/>
            <person name="Morgado L.N."/>
            <person name="Niskanen T."/>
            <person name="Noordeloos M.E."/>
            <person name="Ohm R.A."/>
            <person name="Ortiz-Santana B."/>
            <person name="Ovrebo C."/>
            <person name="Racz N."/>
            <person name="Riley R."/>
            <person name="Savchenko A."/>
            <person name="Shiryaev A."/>
            <person name="Soop K."/>
            <person name="Spirin V."/>
            <person name="Szebenyi C."/>
            <person name="Tomsovsky M."/>
            <person name="Tulloss R.E."/>
            <person name="Uehling J."/>
            <person name="Grigoriev I.V."/>
            <person name="Vagvolgyi C."/>
            <person name="Papp T."/>
            <person name="Martin F.M."/>
            <person name="Miettinen O."/>
            <person name="Hibbett D.S."/>
            <person name="Nagy L.G."/>
        </authorList>
    </citation>
    <scope>NUCLEOTIDE SEQUENCE [LARGE SCALE GENOMIC DNA]</scope>
    <source>
        <strain evidence="3 4">CBS 309.79</strain>
    </source>
</reference>
<feature type="region of interest" description="Disordered" evidence="1">
    <location>
        <begin position="50"/>
        <end position="92"/>
    </location>
</feature>
<feature type="compositionally biased region" description="Low complexity" evidence="1">
    <location>
        <begin position="59"/>
        <end position="79"/>
    </location>
</feature>
<keyword evidence="4" id="KW-1185">Reference proteome</keyword>
<dbReference type="CDD" id="cd00067">
    <property type="entry name" value="GAL4"/>
    <property type="match status" value="1"/>
</dbReference>
<sequence>MPFRNIRNPRPCQRCRKLHIRCIASPNSESCQKCLRHKWDCVPVNPLRSMPRSVRKQQSSVPKAAVPAAPSPSSSSSCSTPDTVHSDLSSSPSVAPLYPEWQAHYERDSSHHLQFPSFSSSPEYLEPSNLREARGFLKAPPLRDLTPLTFAHFITTCCHRRFLASCSSRSAPKHQSRLRNSRRATIAMLKNIQHILSTPQELFIHLVTLLARLTQLREIVLYVSASTLHLANVSAPPTRTAAVRWVDSPESTVTTPAEVTLTSAYLLSVENLGYHHSYPLPSSNPHCIAVSLLLGYFVSRLHNAIASVV</sequence>
<dbReference type="PROSITE" id="PS00463">
    <property type="entry name" value="ZN2_CY6_FUNGAL_1"/>
    <property type="match status" value="1"/>
</dbReference>
<dbReference type="InterPro" id="IPR036864">
    <property type="entry name" value="Zn2-C6_fun-type_DNA-bd_sf"/>
</dbReference>
<dbReference type="InterPro" id="IPR001138">
    <property type="entry name" value="Zn2Cys6_DnaBD"/>
</dbReference>
<gene>
    <name evidence="3" type="ORF">BDV98DRAFT_603626</name>
</gene>
<organism evidence="3 4">
    <name type="scientific">Pterulicium gracile</name>
    <dbReference type="NCBI Taxonomy" id="1884261"/>
    <lineage>
        <taxon>Eukaryota</taxon>
        <taxon>Fungi</taxon>
        <taxon>Dikarya</taxon>
        <taxon>Basidiomycota</taxon>
        <taxon>Agaricomycotina</taxon>
        <taxon>Agaricomycetes</taxon>
        <taxon>Agaricomycetidae</taxon>
        <taxon>Agaricales</taxon>
        <taxon>Pleurotineae</taxon>
        <taxon>Pterulaceae</taxon>
        <taxon>Pterulicium</taxon>
    </lineage>
</organism>
<evidence type="ECO:0000259" key="2">
    <source>
        <dbReference type="PROSITE" id="PS00463"/>
    </source>
</evidence>
<dbReference type="EMBL" id="ML178822">
    <property type="protein sequence ID" value="TFL02418.1"/>
    <property type="molecule type" value="Genomic_DNA"/>
</dbReference>
<dbReference type="GO" id="GO:0000981">
    <property type="term" value="F:DNA-binding transcription factor activity, RNA polymerase II-specific"/>
    <property type="evidence" value="ECO:0007669"/>
    <property type="project" value="InterPro"/>
</dbReference>
<dbReference type="Proteomes" id="UP000305067">
    <property type="component" value="Unassembled WGS sequence"/>
</dbReference>
<evidence type="ECO:0000256" key="1">
    <source>
        <dbReference type="SAM" id="MobiDB-lite"/>
    </source>
</evidence>
<dbReference type="Pfam" id="PF00172">
    <property type="entry name" value="Zn_clus"/>
    <property type="match status" value="1"/>
</dbReference>
<dbReference type="OrthoDB" id="4060227at2759"/>
<accession>A0A5C3QM52</accession>
<feature type="compositionally biased region" description="Polar residues" evidence="1">
    <location>
        <begin position="80"/>
        <end position="92"/>
    </location>
</feature>